<dbReference type="InterPro" id="IPR005162">
    <property type="entry name" value="Retrotrans_gag_dom"/>
</dbReference>
<evidence type="ECO:0000259" key="1">
    <source>
        <dbReference type="Pfam" id="PF03732"/>
    </source>
</evidence>
<name>A0A178VA85_ARATH</name>
<dbReference type="Proteomes" id="UP000078284">
    <property type="component" value="Chromosome 3"/>
</dbReference>
<protein>
    <recommendedName>
        <fullName evidence="1">Retrotransposon gag domain-containing protein</fullName>
    </recommendedName>
</protein>
<dbReference type="Gene3D" id="2.40.70.10">
    <property type="entry name" value="Acid Proteases"/>
    <property type="match status" value="1"/>
</dbReference>
<evidence type="ECO:0000313" key="2">
    <source>
        <dbReference type="EMBL" id="OAP02846.1"/>
    </source>
</evidence>
<organism evidence="2 3">
    <name type="scientific">Arabidopsis thaliana</name>
    <name type="common">Mouse-ear cress</name>
    <dbReference type="NCBI Taxonomy" id="3702"/>
    <lineage>
        <taxon>Eukaryota</taxon>
        <taxon>Viridiplantae</taxon>
        <taxon>Streptophyta</taxon>
        <taxon>Embryophyta</taxon>
        <taxon>Tracheophyta</taxon>
        <taxon>Spermatophyta</taxon>
        <taxon>Magnoliopsida</taxon>
        <taxon>eudicotyledons</taxon>
        <taxon>Gunneridae</taxon>
        <taxon>Pentapetalae</taxon>
        <taxon>rosids</taxon>
        <taxon>malvids</taxon>
        <taxon>Brassicales</taxon>
        <taxon>Brassicaceae</taxon>
        <taxon>Camelineae</taxon>
        <taxon>Arabidopsis</taxon>
    </lineage>
</organism>
<accession>A0A178VA85</accession>
<proteinExistence type="predicted"/>
<evidence type="ECO:0000313" key="3">
    <source>
        <dbReference type="Proteomes" id="UP000078284"/>
    </source>
</evidence>
<dbReference type="AlphaFoldDB" id="A0A178VA85"/>
<reference evidence="3" key="1">
    <citation type="journal article" date="2016" name="Proc. Natl. Acad. Sci. U.S.A.">
        <title>Chromosome-level assembly of Arabidopsis thaliana Ler reveals the extent of translocation and inversion polymorphisms.</title>
        <authorList>
            <person name="Zapata L."/>
            <person name="Ding J."/>
            <person name="Willing E.M."/>
            <person name="Hartwig B."/>
            <person name="Bezdan D."/>
            <person name="Jiao W.B."/>
            <person name="Patel V."/>
            <person name="Velikkakam James G."/>
            <person name="Koornneef M."/>
            <person name="Ossowski S."/>
            <person name="Schneeberger K."/>
        </authorList>
    </citation>
    <scope>NUCLEOTIDE SEQUENCE [LARGE SCALE GENOMIC DNA]</scope>
    <source>
        <strain evidence="3">cv. Landsberg erecta</strain>
    </source>
</reference>
<comment type="caution">
    <text evidence="2">The sequence shown here is derived from an EMBL/GenBank/DDBJ whole genome shotgun (WGS) entry which is preliminary data.</text>
</comment>
<feature type="domain" description="Retrotransposon gag" evidence="1">
    <location>
        <begin position="66"/>
        <end position="103"/>
    </location>
</feature>
<dbReference type="CDD" id="cd00303">
    <property type="entry name" value="retropepsin_like"/>
    <property type="match status" value="1"/>
</dbReference>
<dbReference type="Pfam" id="PF03732">
    <property type="entry name" value="Retrotrans_gag"/>
    <property type="match status" value="1"/>
</dbReference>
<dbReference type="EMBL" id="LUHQ01000003">
    <property type="protein sequence ID" value="OAP02846.1"/>
    <property type="molecule type" value="Genomic_DNA"/>
</dbReference>
<dbReference type="PANTHER" id="PTHR33067:SF31">
    <property type="entry name" value="RNA-DIRECTED DNA POLYMERASE"/>
    <property type="match status" value="1"/>
</dbReference>
<gene>
    <name evidence="2" type="ordered locus">AXX17_At3g33380</name>
</gene>
<sequence length="643" mass="72261">MAACDAAGNVVNEDELQFEEKHHGVFQDPPPPVANDHHAAGENAASAAAANDARLDALNARPAPGGTKSFHEAWERFKDYYRECPHHGFPRATLINIFYRGVDKAYNIALDIASNRDFMTKTETEAIELIENLAASNNNHNVDYDRSNRGGGGESKQIVELTAKVEQLLRTDKKAVNFCEDSSKGTSHASSCGDNKTKLMMQQILEGKKKNAADINVKVDNMYNDLNGKFATLFSHVKILENQVSQIGYASMRPAGAHSRKVEPKGKEHCYAIMIQEKPREIDVPKQVETNVVVVETLVEDKIVEDDEPLSVEPPPYVPKLPFPSRERQIQKPKEYARFDKIMKQLYIRLPFLQLVLHVPSYRSYLKDILSNRRSIEEGVKLISKGEKYAHLVESQRQQEEAQLTNVVEIGKSVFERCLFDLGVGVNLMPLSVSKRLGITNFKLSRISLILADRSVGLAENVHVRVDNFYIPSDFVVLEFDKEPHDPLILGRSFLNTVGAIIDVRRSMINLQIGDNALEFDLRETRKNPTIEGHAFSIDTIYEPSAECVKDCIELSDLDEVLDGDTKAPHVTLIPLQRVGDTIEYKLQCKGTLKPFSKARTILTSEWKEKGRKAVKRLVGKVLRMKLTDWGPCFGASSRTRTH</sequence>
<dbReference type="PANTHER" id="PTHR33067">
    <property type="entry name" value="RNA-DIRECTED DNA POLYMERASE-RELATED"/>
    <property type="match status" value="1"/>
</dbReference>
<dbReference type="InterPro" id="IPR021109">
    <property type="entry name" value="Peptidase_aspartic_dom_sf"/>
</dbReference>